<sequence length="150" mass="16615">MSNPLVSLNLTNNIPSTSTKTFPRYRRHGLYHHTTSNSGGCGLPDLYDIADGIGTITINDADKLEANLVMELVRARRDLFRAEQSLTDCVVRECELMASLLKFKSNISAQKLNKADLGLGCMRITFKKHSLSHHVPAHDTSKSANSIIVY</sequence>
<keyword evidence="2" id="KW-1185">Reference proteome</keyword>
<reference evidence="1" key="1">
    <citation type="journal article" date="2020" name="New Phytol.">
        <title>Comparative genomics reveals dynamic genome evolution in host specialist ectomycorrhizal fungi.</title>
        <authorList>
            <person name="Lofgren L.A."/>
            <person name="Nguyen N.H."/>
            <person name="Vilgalys R."/>
            <person name="Ruytinx J."/>
            <person name="Liao H.L."/>
            <person name="Branco S."/>
            <person name="Kuo A."/>
            <person name="LaButti K."/>
            <person name="Lipzen A."/>
            <person name="Andreopoulos W."/>
            <person name="Pangilinan J."/>
            <person name="Riley R."/>
            <person name="Hundley H."/>
            <person name="Na H."/>
            <person name="Barry K."/>
            <person name="Grigoriev I.V."/>
            <person name="Stajich J.E."/>
            <person name="Kennedy P.G."/>
        </authorList>
    </citation>
    <scope>NUCLEOTIDE SEQUENCE</scope>
    <source>
        <strain evidence="1">FC423</strain>
    </source>
</reference>
<dbReference type="EMBL" id="JABBWM010000014">
    <property type="protein sequence ID" value="KAG2112657.1"/>
    <property type="molecule type" value="Genomic_DNA"/>
</dbReference>
<dbReference type="AlphaFoldDB" id="A0A9P7FCE5"/>
<proteinExistence type="predicted"/>
<dbReference type="Proteomes" id="UP000823399">
    <property type="component" value="Unassembled WGS sequence"/>
</dbReference>
<name>A0A9P7FCE5_9AGAM</name>
<dbReference type="OrthoDB" id="2640494at2759"/>
<accession>A0A9P7FCE5</accession>
<protein>
    <submittedName>
        <fullName evidence="1">Uncharacterized protein</fullName>
    </submittedName>
</protein>
<evidence type="ECO:0000313" key="2">
    <source>
        <dbReference type="Proteomes" id="UP000823399"/>
    </source>
</evidence>
<gene>
    <name evidence="1" type="ORF">F5147DRAFT_771203</name>
</gene>
<comment type="caution">
    <text evidence="1">The sequence shown here is derived from an EMBL/GenBank/DDBJ whole genome shotgun (WGS) entry which is preliminary data.</text>
</comment>
<evidence type="ECO:0000313" key="1">
    <source>
        <dbReference type="EMBL" id="KAG2112657.1"/>
    </source>
</evidence>
<organism evidence="1 2">
    <name type="scientific">Suillus discolor</name>
    <dbReference type="NCBI Taxonomy" id="1912936"/>
    <lineage>
        <taxon>Eukaryota</taxon>
        <taxon>Fungi</taxon>
        <taxon>Dikarya</taxon>
        <taxon>Basidiomycota</taxon>
        <taxon>Agaricomycotina</taxon>
        <taxon>Agaricomycetes</taxon>
        <taxon>Agaricomycetidae</taxon>
        <taxon>Boletales</taxon>
        <taxon>Suillineae</taxon>
        <taxon>Suillaceae</taxon>
        <taxon>Suillus</taxon>
    </lineage>
</organism>
<dbReference type="GeneID" id="64703464"/>
<dbReference type="RefSeq" id="XP_041295456.1">
    <property type="nucleotide sequence ID" value="XM_041441205.1"/>
</dbReference>